<proteinExistence type="predicted"/>
<dbReference type="AlphaFoldDB" id="A0A8H4BQS9"/>
<name>A0A8H4BQS9_MUCCL</name>
<comment type="caution">
    <text evidence="1">The sequence shown here is derived from an EMBL/GenBank/DDBJ whole genome shotgun (WGS) entry which is preliminary data.</text>
</comment>
<organism evidence="1 2">
    <name type="scientific">Mucor circinelloides f. lusitanicus</name>
    <name type="common">Mucor racemosus var. lusitanicus</name>
    <dbReference type="NCBI Taxonomy" id="29924"/>
    <lineage>
        <taxon>Eukaryota</taxon>
        <taxon>Fungi</taxon>
        <taxon>Fungi incertae sedis</taxon>
        <taxon>Mucoromycota</taxon>
        <taxon>Mucoromycotina</taxon>
        <taxon>Mucoromycetes</taxon>
        <taxon>Mucorales</taxon>
        <taxon>Mucorineae</taxon>
        <taxon>Mucoraceae</taxon>
        <taxon>Mucor</taxon>
    </lineage>
</organism>
<accession>A0A8H4BQS9</accession>
<protein>
    <submittedName>
        <fullName evidence="1">Uncharacterized protein</fullName>
    </submittedName>
</protein>
<evidence type="ECO:0000313" key="2">
    <source>
        <dbReference type="Proteomes" id="UP000469890"/>
    </source>
</evidence>
<dbReference type="Proteomes" id="UP000469890">
    <property type="component" value="Unassembled WGS sequence"/>
</dbReference>
<gene>
    <name evidence="1" type="ORF">FB192DRAFT_1441783</name>
</gene>
<reference evidence="1 2" key="1">
    <citation type="submission" date="2019-09" db="EMBL/GenBank/DDBJ databases">
        <authorList>
            <consortium name="DOE Joint Genome Institute"/>
            <person name="Mondo S.J."/>
            <person name="Navarro-Mendoza M.I."/>
            <person name="Perez-Arques C."/>
            <person name="Panchal S."/>
            <person name="Nicolas F.E."/>
            <person name="Ganguly P."/>
            <person name="Pangilinan J."/>
            <person name="Grigoriev I."/>
            <person name="Heitman J."/>
            <person name="Sanya K."/>
            <person name="Garre V."/>
        </authorList>
    </citation>
    <scope>NUCLEOTIDE SEQUENCE [LARGE SCALE GENOMIC DNA]</scope>
    <source>
        <strain evidence="1 2">MU402</strain>
    </source>
</reference>
<dbReference type="EMBL" id="JAAECE010000001">
    <property type="protein sequence ID" value="KAF1806391.1"/>
    <property type="molecule type" value="Genomic_DNA"/>
</dbReference>
<evidence type="ECO:0000313" key="1">
    <source>
        <dbReference type="EMBL" id="KAF1806391.1"/>
    </source>
</evidence>
<sequence>MSHSLIFNLREIVWGNYFEDYETDEIRQYNAVELPEMPADVIKYLSQLKGLTEEEIYNKLSTENFDIVSDEKWIQEAFSQAVRLMKCRVLPINKAKQIISCCTKHPRSGVAIRQKPGRKMEFFFTCKDYEVGCGEAGMDVIINGTTDCMDCGYKMPKVMRDIMLVKLVAHSPSLKRKLVLSAEYYIGEKMLRPVLLDTPKGYVTRYNAMKVVS</sequence>